<sequence>MYDVFGRLKPCLSPLSIQFIPCPTDRELRQIKQFLNDAGRLTVLCIHHDSRAGVFMMLMRVRHEVLHPQCGPGTEGNIQYRVPDGALRLLRH</sequence>
<dbReference type="EMBL" id="JACVVK020000055">
    <property type="protein sequence ID" value="KAK7497816.1"/>
    <property type="molecule type" value="Genomic_DNA"/>
</dbReference>
<evidence type="ECO:0000313" key="2">
    <source>
        <dbReference type="Proteomes" id="UP001519460"/>
    </source>
</evidence>
<organism evidence="1 2">
    <name type="scientific">Batillaria attramentaria</name>
    <dbReference type="NCBI Taxonomy" id="370345"/>
    <lineage>
        <taxon>Eukaryota</taxon>
        <taxon>Metazoa</taxon>
        <taxon>Spiralia</taxon>
        <taxon>Lophotrochozoa</taxon>
        <taxon>Mollusca</taxon>
        <taxon>Gastropoda</taxon>
        <taxon>Caenogastropoda</taxon>
        <taxon>Sorbeoconcha</taxon>
        <taxon>Cerithioidea</taxon>
        <taxon>Batillariidae</taxon>
        <taxon>Batillaria</taxon>
    </lineage>
</organism>
<dbReference type="AlphaFoldDB" id="A0ABD0LEB8"/>
<name>A0ABD0LEB8_9CAEN</name>
<dbReference type="Proteomes" id="UP001519460">
    <property type="component" value="Unassembled WGS sequence"/>
</dbReference>
<keyword evidence="2" id="KW-1185">Reference proteome</keyword>
<proteinExistence type="predicted"/>
<reference evidence="1 2" key="1">
    <citation type="journal article" date="2023" name="Sci. Data">
        <title>Genome assembly of the Korean intertidal mud-creeper Batillaria attramentaria.</title>
        <authorList>
            <person name="Patra A.K."/>
            <person name="Ho P.T."/>
            <person name="Jun S."/>
            <person name="Lee S.J."/>
            <person name="Kim Y."/>
            <person name="Won Y.J."/>
        </authorList>
    </citation>
    <scope>NUCLEOTIDE SEQUENCE [LARGE SCALE GENOMIC DNA]</scope>
    <source>
        <strain evidence="1">Wonlab-2016</strain>
    </source>
</reference>
<evidence type="ECO:0000313" key="1">
    <source>
        <dbReference type="EMBL" id="KAK7497816.1"/>
    </source>
</evidence>
<accession>A0ABD0LEB8</accession>
<comment type="caution">
    <text evidence="1">The sequence shown here is derived from an EMBL/GenBank/DDBJ whole genome shotgun (WGS) entry which is preliminary data.</text>
</comment>
<gene>
    <name evidence="1" type="ORF">BaRGS_00010950</name>
</gene>
<protein>
    <submittedName>
        <fullName evidence="1">Uncharacterized protein</fullName>
    </submittedName>
</protein>